<dbReference type="InterPro" id="IPR002686">
    <property type="entry name" value="Transposase_17"/>
</dbReference>
<gene>
    <name evidence="2" type="ORF">Pla175_47380</name>
</gene>
<evidence type="ECO:0000313" key="2">
    <source>
        <dbReference type="EMBL" id="QDU91317.1"/>
    </source>
</evidence>
<accession>A0A518DIL1</accession>
<dbReference type="SMART" id="SM01321">
    <property type="entry name" value="Y1_Tnp"/>
    <property type="match status" value="1"/>
</dbReference>
<dbReference type="OrthoDB" id="277009at2"/>
<dbReference type="RefSeq" id="WP_145291315.1">
    <property type="nucleotide sequence ID" value="NZ_CP036291.1"/>
</dbReference>
<dbReference type="InterPro" id="IPR036515">
    <property type="entry name" value="Transposase_17_sf"/>
</dbReference>
<dbReference type="AlphaFoldDB" id="A0A518DIL1"/>
<dbReference type="PANTHER" id="PTHR34322:SF2">
    <property type="entry name" value="TRANSPOSASE IS200-LIKE DOMAIN-CONTAINING PROTEIN"/>
    <property type="match status" value="1"/>
</dbReference>
<dbReference type="GO" id="GO:0003677">
    <property type="term" value="F:DNA binding"/>
    <property type="evidence" value="ECO:0007669"/>
    <property type="project" value="InterPro"/>
</dbReference>
<name>A0A518DIL1_9BACT</name>
<proteinExistence type="predicted"/>
<sequence length="227" mass="26172">MGRPHRAASGGMLYHVLNRANARMTIFDDDADYAAFERVLEEAARRTAMRLLAYCVMPNHWHLVVWPREDGDLSRFVGWLTLTHTQRWHAHRGSAGSGHVYQGRFKSFPVQDDSHFLTVCRYVERNALRAKLVSRAEAWRWGSLARWSSDDPQRRALLSAWPVRRSPNWTEHVNTPLTEQELKAIRRSIDRGVPLGGADWTERAVQRLGLETTVRPRGRPRKVEKGS</sequence>
<dbReference type="Proteomes" id="UP000317429">
    <property type="component" value="Chromosome"/>
</dbReference>
<evidence type="ECO:0000259" key="1">
    <source>
        <dbReference type="SMART" id="SM01321"/>
    </source>
</evidence>
<dbReference type="Gene3D" id="3.30.70.1290">
    <property type="entry name" value="Transposase IS200-like"/>
    <property type="match status" value="1"/>
</dbReference>
<dbReference type="EMBL" id="CP036291">
    <property type="protein sequence ID" value="QDU91317.1"/>
    <property type="molecule type" value="Genomic_DNA"/>
</dbReference>
<organism evidence="2 3">
    <name type="scientific">Pirellulimonas nuda</name>
    <dbReference type="NCBI Taxonomy" id="2528009"/>
    <lineage>
        <taxon>Bacteria</taxon>
        <taxon>Pseudomonadati</taxon>
        <taxon>Planctomycetota</taxon>
        <taxon>Planctomycetia</taxon>
        <taxon>Pirellulales</taxon>
        <taxon>Lacipirellulaceae</taxon>
        <taxon>Pirellulimonas</taxon>
    </lineage>
</organism>
<feature type="domain" description="Transposase IS200-like" evidence="1">
    <location>
        <begin position="9"/>
        <end position="126"/>
    </location>
</feature>
<keyword evidence="3" id="KW-1185">Reference proteome</keyword>
<evidence type="ECO:0000313" key="3">
    <source>
        <dbReference type="Proteomes" id="UP000317429"/>
    </source>
</evidence>
<dbReference type="SUPFAM" id="SSF143422">
    <property type="entry name" value="Transposase IS200-like"/>
    <property type="match status" value="1"/>
</dbReference>
<protein>
    <submittedName>
        <fullName evidence="2">Transposase IS200 like protein</fullName>
    </submittedName>
</protein>
<dbReference type="GO" id="GO:0004803">
    <property type="term" value="F:transposase activity"/>
    <property type="evidence" value="ECO:0007669"/>
    <property type="project" value="InterPro"/>
</dbReference>
<reference evidence="2 3" key="1">
    <citation type="submission" date="2019-02" db="EMBL/GenBank/DDBJ databases">
        <title>Deep-cultivation of Planctomycetes and their phenomic and genomic characterization uncovers novel biology.</title>
        <authorList>
            <person name="Wiegand S."/>
            <person name="Jogler M."/>
            <person name="Boedeker C."/>
            <person name="Pinto D."/>
            <person name="Vollmers J."/>
            <person name="Rivas-Marin E."/>
            <person name="Kohn T."/>
            <person name="Peeters S.H."/>
            <person name="Heuer A."/>
            <person name="Rast P."/>
            <person name="Oberbeckmann S."/>
            <person name="Bunk B."/>
            <person name="Jeske O."/>
            <person name="Meyerdierks A."/>
            <person name="Storesund J.E."/>
            <person name="Kallscheuer N."/>
            <person name="Luecker S."/>
            <person name="Lage O.M."/>
            <person name="Pohl T."/>
            <person name="Merkel B.J."/>
            <person name="Hornburger P."/>
            <person name="Mueller R.-W."/>
            <person name="Bruemmer F."/>
            <person name="Labrenz M."/>
            <person name="Spormann A.M."/>
            <person name="Op den Camp H."/>
            <person name="Overmann J."/>
            <person name="Amann R."/>
            <person name="Jetten M.S.M."/>
            <person name="Mascher T."/>
            <person name="Medema M.H."/>
            <person name="Devos D.P."/>
            <person name="Kaster A.-K."/>
            <person name="Ovreas L."/>
            <person name="Rohde M."/>
            <person name="Galperin M.Y."/>
            <person name="Jogler C."/>
        </authorList>
    </citation>
    <scope>NUCLEOTIDE SEQUENCE [LARGE SCALE GENOMIC DNA]</scope>
    <source>
        <strain evidence="2 3">Pla175</strain>
    </source>
</reference>
<dbReference type="Pfam" id="PF01797">
    <property type="entry name" value="Y1_Tnp"/>
    <property type="match status" value="1"/>
</dbReference>
<dbReference type="GO" id="GO:0006313">
    <property type="term" value="P:DNA transposition"/>
    <property type="evidence" value="ECO:0007669"/>
    <property type="project" value="InterPro"/>
</dbReference>
<dbReference type="KEGG" id="pnd:Pla175_47380"/>
<dbReference type="PANTHER" id="PTHR34322">
    <property type="entry name" value="TRANSPOSASE, Y1_TNP DOMAIN-CONTAINING"/>
    <property type="match status" value="1"/>
</dbReference>